<organism evidence="2 3">
    <name type="scientific">Coemansia reversa (strain ATCC 12441 / NRRL 1564)</name>
    <dbReference type="NCBI Taxonomy" id="763665"/>
    <lineage>
        <taxon>Eukaryota</taxon>
        <taxon>Fungi</taxon>
        <taxon>Fungi incertae sedis</taxon>
        <taxon>Zoopagomycota</taxon>
        <taxon>Kickxellomycotina</taxon>
        <taxon>Kickxellomycetes</taxon>
        <taxon>Kickxellales</taxon>
        <taxon>Kickxellaceae</taxon>
        <taxon>Coemansia</taxon>
    </lineage>
</organism>
<gene>
    <name evidence="2" type="ORF">COEREDRAFT_9087</name>
</gene>
<sequence length="156" mass="16524">MLNSTAATKEIADAKHKARHPLSTTGVPVASGLCIHAATATRAAQTEDQVQNASQTTLHHRAASTANAAVLRQGIQAFTICVLVARGKHTHVVMDISASRPHLSRPHATQQHLSAEIMRSAAPVRRALHCTMHALRGAGSKSPANHKIVASTFLET</sequence>
<dbReference type="OrthoDB" id="5575241at2759"/>
<reference evidence="2 3" key="1">
    <citation type="journal article" date="2015" name="Genome Biol. Evol.">
        <title>Phylogenomic analyses indicate that early fungi evolved digesting cell walls of algal ancestors of land plants.</title>
        <authorList>
            <person name="Chang Y."/>
            <person name="Wang S."/>
            <person name="Sekimoto S."/>
            <person name="Aerts A.L."/>
            <person name="Choi C."/>
            <person name="Clum A."/>
            <person name="LaButti K.M."/>
            <person name="Lindquist E.A."/>
            <person name="Yee Ngan C."/>
            <person name="Ohm R.A."/>
            <person name="Salamov A.A."/>
            <person name="Grigoriev I.V."/>
            <person name="Spatafora J.W."/>
            <person name="Berbee M.L."/>
        </authorList>
    </citation>
    <scope>NUCLEOTIDE SEQUENCE [LARGE SCALE GENOMIC DNA]</scope>
    <source>
        <strain evidence="2 3">NRRL 1564</strain>
    </source>
</reference>
<name>A0A2G5BA49_COERN</name>
<evidence type="ECO:0000313" key="3">
    <source>
        <dbReference type="Proteomes" id="UP000242474"/>
    </source>
</evidence>
<feature type="region of interest" description="Disordered" evidence="1">
    <location>
        <begin position="1"/>
        <end position="23"/>
    </location>
</feature>
<dbReference type="AlphaFoldDB" id="A0A2G5BA49"/>
<evidence type="ECO:0000256" key="1">
    <source>
        <dbReference type="SAM" id="MobiDB-lite"/>
    </source>
</evidence>
<dbReference type="Proteomes" id="UP000242474">
    <property type="component" value="Unassembled WGS sequence"/>
</dbReference>
<keyword evidence="3" id="KW-1185">Reference proteome</keyword>
<accession>A0A2G5BA49</accession>
<proteinExistence type="predicted"/>
<evidence type="ECO:0000313" key="2">
    <source>
        <dbReference type="EMBL" id="PIA15852.1"/>
    </source>
</evidence>
<dbReference type="EMBL" id="KZ303504">
    <property type="protein sequence ID" value="PIA15852.1"/>
    <property type="molecule type" value="Genomic_DNA"/>
</dbReference>
<protein>
    <submittedName>
        <fullName evidence="2">Uncharacterized protein</fullName>
    </submittedName>
</protein>